<accession>A0A1A9ZFE3</accession>
<feature type="compositionally biased region" description="Basic and acidic residues" evidence="1">
    <location>
        <begin position="94"/>
        <end position="108"/>
    </location>
</feature>
<evidence type="ECO:0000313" key="3">
    <source>
        <dbReference type="Proteomes" id="UP000092445"/>
    </source>
</evidence>
<organism evidence="2 3">
    <name type="scientific">Glossina pallidipes</name>
    <name type="common">Tsetse fly</name>
    <dbReference type="NCBI Taxonomy" id="7398"/>
    <lineage>
        <taxon>Eukaryota</taxon>
        <taxon>Metazoa</taxon>
        <taxon>Ecdysozoa</taxon>
        <taxon>Arthropoda</taxon>
        <taxon>Hexapoda</taxon>
        <taxon>Insecta</taxon>
        <taxon>Pterygota</taxon>
        <taxon>Neoptera</taxon>
        <taxon>Endopterygota</taxon>
        <taxon>Diptera</taxon>
        <taxon>Brachycera</taxon>
        <taxon>Muscomorpha</taxon>
        <taxon>Hippoboscoidea</taxon>
        <taxon>Glossinidae</taxon>
        <taxon>Glossina</taxon>
    </lineage>
</organism>
<keyword evidence="3" id="KW-1185">Reference proteome</keyword>
<protein>
    <submittedName>
        <fullName evidence="2">Uncharacterized protein</fullName>
    </submittedName>
</protein>
<evidence type="ECO:0000256" key="1">
    <source>
        <dbReference type="SAM" id="MobiDB-lite"/>
    </source>
</evidence>
<reference evidence="3" key="1">
    <citation type="submission" date="2014-03" db="EMBL/GenBank/DDBJ databases">
        <authorList>
            <person name="Aksoy S."/>
            <person name="Warren W."/>
            <person name="Wilson R.K."/>
        </authorList>
    </citation>
    <scope>NUCLEOTIDE SEQUENCE [LARGE SCALE GENOMIC DNA]</scope>
    <source>
        <strain evidence="3">IAEA</strain>
    </source>
</reference>
<name>A0A1A9ZFE3_GLOPL</name>
<dbReference type="Proteomes" id="UP000092445">
    <property type="component" value="Unassembled WGS sequence"/>
</dbReference>
<sequence>MVDFKRNHLGQHSKPNLRREHAPWQTHNSLLSETPHYKHSMLLRRLTEAAEFGTSSFILVLVAVKGELQRLLFVQVLLLLLLLREWVLPPSPGRDLRKRNENERFSAK</sequence>
<dbReference type="AlphaFoldDB" id="A0A1A9ZFE3"/>
<feature type="region of interest" description="Disordered" evidence="1">
    <location>
        <begin position="89"/>
        <end position="108"/>
    </location>
</feature>
<feature type="region of interest" description="Disordered" evidence="1">
    <location>
        <begin position="1"/>
        <end position="23"/>
    </location>
</feature>
<dbReference type="EnsemblMetazoa" id="GPAI012894-RA">
    <property type="protein sequence ID" value="GPAI012894-PA"/>
    <property type="gene ID" value="GPAI012894"/>
</dbReference>
<dbReference type="VEuPathDB" id="VectorBase:GPAI012894"/>
<evidence type="ECO:0000313" key="2">
    <source>
        <dbReference type="EnsemblMetazoa" id="GPAI012894-PA"/>
    </source>
</evidence>
<reference evidence="2" key="2">
    <citation type="submission" date="2020-05" db="UniProtKB">
        <authorList>
            <consortium name="EnsemblMetazoa"/>
        </authorList>
    </citation>
    <scope>IDENTIFICATION</scope>
    <source>
        <strain evidence="2">IAEA</strain>
    </source>
</reference>
<proteinExistence type="predicted"/>